<dbReference type="OrthoDB" id="9813491at2"/>
<name>A6TNW1_ALKMQ</name>
<accession>A6TNW1</accession>
<organism evidence="1 2">
    <name type="scientific">Alkaliphilus metalliredigens (strain QYMF)</name>
    <dbReference type="NCBI Taxonomy" id="293826"/>
    <lineage>
        <taxon>Bacteria</taxon>
        <taxon>Bacillati</taxon>
        <taxon>Bacillota</taxon>
        <taxon>Clostridia</taxon>
        <taxon>Peptostreptococcales</taxon>
        <taxon>Natronincolaceae</taxon>
        <taxon>Alkaliphilus</taxon>
    </lineage>
</organism>
<dbReference type="KEGG" id="amt:Amet_1703"/>
<dbReference type="HOGENOM" id="CLU_142081_0_0_9"/>
<dbReference type="STRING" id="293826.Amet_1703"/>
<dbReference type="RefSeq" id="WP_012062917.1">
    <property type="nucleotide sequence ID" value="NC_009633.1"/>
</dbReference>
<evidence type="ECO:0000313" key="1">
    <source>
        <dbReference type="EMBL" id="ABR47879.1"/>
    </source>
</evidence>
<dbReference type="eggNOG" id="COG4997">
    <property type="taxonomic scope" value="Bacteria"/>
</dbReference>
<dbReference type="InterPro" id="IPR038735">
    <property type="entry name" value="MSMEG_1276-like_NTP-PPase_dom"/>
</dbReference>
<dbReference type="EMBL" id="CP000724">
    <property type="protein sequence ID" value="ABR47879.1"/>
    <property type="molecule type" value="Genomic_DNA"/>
</dbReference>
<reference evidence="2" key="1">
    <citation type="journal article" date="2016" name="Genome Announc.">
        <title>Complete genome sequence of Alkaliphilus metalliredigens strain QYMF, an alkaliphilic and metal-reducing bacterium isolated from borax-contaminated leachate ponds.</title>
        <authorList>
            <person name="Hwang C."/>
            <person name="Copeland A."/>
            <person name="Lucas S."/>
            <person name="Lapidus A."/>
            <person name="Barry K."/>
            <person name="Detter J.C."/>
            <person name="Glavina Del Rio T."/>
            <person name="Hammon N."/>
            <person name="Israni S."/>
            <person name="Dalin E."/>
            <person name="Tice H."/>
            <person name="Pitluck S."/>
            <person name="Chertkov O."/>
            <person name="Brettin T."/>
            <person name="Bruce D."/>
            <person name="Han C."/>
            <person name="Schmutz J."/>
            <person name="Larimer F."/>
            <person name="Land M.L."/>
            <person name="Hauser L."/>
            <person name="Kyrpides N."/>
            <person name="Mikhailova N."/>
            <person name="Ye Q."/>
            <person name="Zhou J."/>
            <person name="Richardson P."/>
            <person name="Fields M.W."/>
        </authorList>
    </citation>
    <scope>NUCLEOTIDE SEQUENCE [LARGE SCALE GENOMIC DNA]</scope>
    <source>
        <strain evidence="2">QYMF</strain>
    </source>
</reference>
<protein>
    <recommendedName>
        <fullName evidence="3">Phosphoribosyl-ATP pyrophosphohydrolase</fullName>
    </recommendedName>
</protein>
<dbReference type="CDD" id="cd11532">
    <property type="entry name" value="NTP-PPase_COG4997"/>
    <property type="match status" value="1"/>
</dbReference>
<dbReference type="SUPFAM" id="SSF101386">
    <property type="entry name" value="all-alpha NTP pyrophosphatases"/>
    <property type="match status" value="1"/>
</dbReference>
<sequence>MEIIYNKLVRDKIPEIIESNNKKFQIQQVDQEEYCKLLDQKLMEEVNEYLESGNVEELADLLEVIYAIAETKEISLEELEIIRKGKLFERGGFTKRIKLIRVYEE</sequence>
<proteinExistence type="predicted"/>
<keyword evidence="2" id="KW-1185">Reference proteome</keyword>
<dbReference type="AlphaFoldDB" id="A6TNW1"/>
<gene>
    <name evidence="1" type="ordered locus">Amet_1703</name>
</gene>
<evidence type="ECO:0008006" key="3">
    <source>
        <dbReference type="Google" id="ProtNLM"/>
    </source>
</evidence>
<dbReference type="Proteomes" id="UP000001572">
    <property type="component" value="Chromosome"/>
</dbReference>
<evidence type="ECO:0000313" key="2">
    <source>
        <dbReference type="Proteomes" id="UP000001572"/>
    </source>
</evidence>